<keyword evidence="1" id="KW-0812">Transmembrane</keyword>
<comment type="caution">
    <text evidence="2">The sequence shown here is derived from an EMBL/GenBank/DDBJ whole genome shotgun (WGS) entry which is preliminary data.</text>
</comment>
<keyword evidence="1" id="KW-1133">Transmembrane helix</keyword>
<dbReference type="AlphaFoldDB" id="A0AAE3AK15"/>
<evidence type="ECO:0000313" key="3">
    <source>
        <dbReference type="Proteomes" id="UP001199424"/>
    </source>
</evidence>
<sequence>MSTVLMVSAAAVFAAVCGALLKRGQKEIALLFSLAAAVLVFLCILPQIETLTSTFREWAELSGMPEVFGALLKALGIVLIGRITADLCKDAGESAIASGVELAVKTAVLLTALPLLNRLLSLLQEVLLL</sequence>
<dbReference type="Pfam" id="PF06686">
    <property type="entry name" value="SpoIIIAC"/>
    <property type="match status" value="2"/>
</dbReference>
<protein>
    <submittedName>
        <fullName evidence="2">Stage III sporulation AC/AD family protein</fullName>
    </submittedName>
</protein>
<dbReference type="RefSeq" id="WP_176820025.1">
    <property type="nucleotide sequence ID" value="NZ_JAJEQC010000001.1"/>
</dbReference>
<keyword evidence="3" id="KW-1185">Reference proteome</keyword>
<evidence type="ECO:0000313" key="2">
    <source>
        <dbReference type="EMBL" id="MCC2135624.1"/>
    </source>
</evidence>
<feature type="transmembrane region" description="Helical" evidence="1">
    <location>
        <begin position="28"/>
        <end position="48"/>
    </location>
</feature>
<proteinExistence type="predicted"/>
<dbReference type="Proteomes" id="UP001199424">
    <property type="component" value="Unassembled WGS sequence"/>
</dbReference>
<keyword evidence="1" id="KW-0472">Membrane</keyword>
<gene>
    <name evidence="2" type="ORF">LKD31_01140</name>
</gene>
<organism evidence="2 3">
    <name type="scientific">Hominenteromicrobium mulieris</name>
    <dbReference type="NCBI Taxonomy" id="2885357"/>
    <lineage>
        <taxon>Bacteria</taxon>
        <taxon>Bacillati</taxon>
        <taxon>Bacillota</taxon>
        <taxon>Clostridia</taxon>
        <taxon>Eubacteriales</taxon>
        <taxon>Oscillospiraceae</taxon>
        <taxon>Hominenteromicrobium</taxon>
    </lineage>
</organism>
<dbReference type="EMBL" id="JAJEQC010000001">
    <property type="protein sequence ID" value="MCC2135624.1"/>
    <property type="molecule type" value="Genomic_DNA"/>
</dbReference>
<reference evidence="2" key="1">
    <citation type="submission" date="2021-10" db="EMBL/GenBank/DDBJ databases">
        <title>Anaerobic single-cell dispensing facilitates the cultivation of human gut bacteria.</title>
        <authorList>
            <person name="Afrizal A."/>
        </authorList>
    </citation>
    <scope>NUCLEOTIDE SEQUENCE</scope>
    <source>
        <strain evidence="2">CLA-AA-H250</strain>
    </source>
</reference>
<name>A0AAE3AK15_9FIRM</name>
<accession>A0AAE3AK15</accession>
<evidence type="ECO:0000256" key="1">
    <source>
        <dbReference type="SAM" id="Phobius"/>
    </source>
</evidence>
<dbReference type="InterPro" id="IPR025664">
    <property type="entry name" value="Spore_III_AC/AD"/>
</dbReference>